<evidence type="ECO:0008006" key="4">
    <source>
        <dbReference type="Google" id="ProtNLM"/>
    </source>
</evidence>
<feature type="chain" id="PRO_5003069830" description="Alpha amylase" evidence="1">
    <location>
        <begin position="20"/>
        <end position="339"/>
    </location>
</feature>
<gene>
    <name evidence="2" type="ordered locus">ZPR_2565</name>
</gene>
<dbReference type="OrthoDB" id="5450709at2"/>
<keyword evidence="3" id="KW-1185">Reference proteome</keyword>
<accession>D5BEC9</accession>
<sequence>MKKIMIVISLCFIATSLMAQTENDNIKWTAGRPDGHAPIGVMGDHVHHKGEWMFSYRFMTMDMEGLNRGNDAVSQQAVLDNYMVSPVAMTMNMHMLGAMYAPSDRFTLMLMGNIVGNDMQLVNRMGNHFKTSSSGFGDIKLSGMFKVLDMNRQSLHFTAGVSIPTGSIEQKDVTPMSAPKEMPLPYPMQNGSGTWDPNLGVTYLLQGSLLSFGSQLNGTLRLGKNDNDYRFGNQLVWNNWVATKIARFLSLSARIEGKAVGKIDGAYGQLNPMMVTTANTQNQGGEYVNAAFGTNFYIPDGTFKNIRLGIEYLFPLYQDVNGIQLKNDGSWTFGLQYSL</sequence>
<feature type="signal peptide" evidence="1">
    <location>
        <begin position="1"/>
        <end position="19"/>
    </location>
</feature>
<name>D5BEC9_ZUNPS</name>
<dbReference type="KEGG" id="zpr:ZPR_2565"/>
<evidence type="ECO:0000256" key="1">
    <source>
        <dbReference type="SAM" id="SignalP"/>
    </source>
</evidence>
<dbReference type="RefSeq" id="WP_013071985.1">
    <property type="nucleotide sequence ID" value="NC_014041.1"/>
</dbReference>
<proteinExistence type="predicted"/>
<dbReference type="eggNOG" id="COG4313">
    <property type="taxonomic scope" value="Bacteria"/>
</dbReference>
<dbReference type="AlphaFoldDB" id="D5BEC9"/>
<dbReference type="Proteomes" id="UP000001654">
    <property type="component" value="Chromosome"/>
</dbReference>
<dbReference type="STRING" id="655815.ZPR_2565"/>
<dbReference type="HOGENOM" id="CLU_049139_0_0_10"/>
<organism evidence="2 3">
    <name type="scientific">Zunongwangia profunda (strain DSM 18752 / CCTCC AB 206139 / SM-A87)</name>
    <name type="common">Wangia profunda</name>
    <dbReference type="NCBI Taxonomy" id="655815"/>
    <lineage>
        <taxon>Bacteria</taxon>
        <taxon>Pseudomonadati</taxon>
        <taxon>Bacteroidota</taxon>
        <taxon>Flavobacteriia</taxon>
        <taxon>Flavobacteriales</taxon>
        <taxon>Flavobacteriaceae</taxon>
        <taxon>Zunongwangia</taxon>
    </lineage>
</organism>
<evidence type="ECO:0000313" key="3">
    <source>
        <dbReference type="Proteomes" id="UP000001654"/>
    </source>
</evidence>
<keyword evidence="1" id="KW-0732">Signal</keyword>
<evidence type="ECO:0000313" key="2">
    <source>
        <dbReference type="EMBL" id="ADF52888.1"/>
    </source>
</evidence>
<protein>
    <recommendedName>
        <fullName evidence="4">Alpha amylase</fullName>
    </recommendedName>
</protein>
<dbReference type="EMBL" id="CP001650">
    <property type="protein sequence ID" value="ADF52888.1"/>
    <property type="molecule type" value="Genomic_DNA"/>
</dbReference>
<reference evidence="2 3" key="1">
    <citation type="journal article" date="2010" name="BMC Genomics">
        <title>The complete genome of Zunongwangia profunda SM-A87 reveals its adaptation to the deep-sea environment and ecological role in sedimentary organic nitrogen degradation.</title>
        <authorList>
            <person name="Qin Q.L."/>
            <person name="Zhang X.Y."/>
            <person name="Wang X.M."/>
            <person name="Liu G.M."/>
            <person name="Chen X.L."/>
            <person name="Xie B.B."/>
            <person name="Dang H.Y."/>
            <person name="Zhou B.C."/>
            <person name="Yu J."/>
            <person name="Zhang Y.Z."/>
        </authorList>
    </citation>
    <scope>NUCLEOTIDE SEQUENCE [LARGE SCALE GENOMIC DNA]</scope>
    <source>
        <strain evidence="3">DSM 18752 / CCTCC AB 206139 / SM-A87</strain>
    </source>
</reference>